<accession>A0AB34JS22</accession>
<evidence type="ECO:0000313" key="1">
    <source>
        <dbReference type="EMBL" id="KAL1524640.1"/>
    </source>
</evidence>
<dbReference type="AlphaFoldDB" id="A0AB34JS22"/>
<name>A0AB34JS22_PRYPA</name>
<reference evidence="1 2" key="1">
    <citation type="journal article" date="2024" name="Science">
        <title>Giant polyketide synthase enzymes in the biosynthesis of giant marine polyether toxins.</title>
        <authorList>
            <person name="Fallon T.R."/>
            <person name="Shende V.V."/>
            <person name="Wierzbicki I.H."/>
            <person name="Pendleton A.L."/>
            <person name="Watervoot N.F."/>
            <person name="Auber R.P."/>
            <person name="Gonzalez D.J."/>
            <person name="Wisecaver J.H."/>
            <person name="Moore B.S."/>
        </authorList>
    </citation>
    <scope>NUCLEOTIDE SEQUENCE [LARGE SCALE GENOMIC DNA]</scope>
    <source>
        <strain evidence="1 2">12B1</strain>
    </source>
</reference>
<gene>
    <name evidence="1" type="ORF">AB1Y20_019527</name>
</gene>
<organism evidence="1 2">
    <name type="scientific">Prymnesium parvum</name>
    <name type="common">Toxic golden alga</name>
    <dbReference type="NCBI Taxonomy" id="97485"/>
    <lineage>
        <taxon>Eukaryota</taxon>
        <taxon>Haptista</taxon>
        <taxon>Haptophyta</taxon>
        <taxon>Prymnesiophyceae</taxon>
        <taxon>Prymnesiales</taxon>
        <taxon>Prymnesiaceae</taxon>
        <taxon>Prymnesium</taxon>
    </lineage>
</organism>
<dbReference type="Proteomes" id="UP001515480">
    <property type="component" value="Unassembled WGS sequence"/>
</dbReference>
<sequence length="154" mass="16883">MRLYEREDRTQAEWSLRVSSSYSSTINRPHTAVALGRSPSQAQLIAAGVIDRYRPVSLDYPFQPLQLPRLKATNGSLAPMSASSEQVLELVRRSDLRRHPSARLAPVFLPPPSFTSGRLARGQKVSKSTGSLVEVGSLGSSWRGWCTHAHCGGI</sequence>
<keyword evidence="2" id="KW-1185">Reference proteome</keyword>
<proteinExistence type="predicted"/>
<comment type="caution">
    <text evidence="1">The sequence shown here is derived from an EMBL/GenBank/DDBJ whole genome shotgun (WGS) entry which is preliminary data.</text>
</comment>
<protein>
    <submittedName>
        <fullName evidence="1">Uncharacterized protein</fullName>
    </submittedName>
</protein>
<evidence type="ECO:0000313" key="2">
    <source>
        <dbReference type="Proteomes" id="UP001515480"/>
    </source>
</evidence>
<dbReference type="EMBL" id="JBGBPQ010000005">
    <property type="protein sequence ID" value="KAL1524640.1"/>
    <property type="molecule type" value="Genomic_DNA"/>
</dbReference>